<reference evidence="4" key="1">
    <citation type="journal article" date="2019" name="Sci. Rep.">
        <title>Draft genome of Tanacetum cinerariifolium, the natural source of mosquito coil.</title>
        <authorList>
            <person name="Yamashiro T."/>
            <person name="Shiraishi A."/>
            <person name="Satake H."/>
            <person name="Nakayama K."/>
        </authorList>
    </citation>
    <scope>NUCLEOTIDE SEQUENCE</scope>
</reference>
<comment type="caution">
    <text evidence="4">The sequence shown here is derived from an EMBL/GenBank/DDBJ whole genome shotgun (WGS) entry which is preliminary data.</text>
</comment>
<dbReference type="Pfam" id="PF25597">
    <property type="entry name" value="SH3_retrovirus"/>
    <property type="match status" value="1"/>
</dbReference>
<feature type="domain" description="Retroviral polymerase SH3-like" evidence="3">
    <location>
        <begin position="556"/>
        <end position="603"/>
    </location>
</feature>
<dbReference type="AlphaFoldDB" id="A0A6L2JNK8"/>
<dbReference type="PANTHER" id="PTHR11439">
    <property type="entry name" value="GAG-POL-RELATED RETROTRANSPOSON"/>
    <property type="match status" value="1"/>
</dbReference>
<dbReference type="SUPFAM" id="SSF56672">
    <property type="entry name" value="DNA/RNA polymerases"/>
    <property type="match status" value="1"/>
</dbReference>
<dbReference type="InterPro" id="IPR057670">
    <property type="entry name" value="SH3_retrovirus"/>
</dbReference>
<evidence type="ECO:0000256" key="1">
    <source>
        <dbReference type="SAM" id="MobiDB-lite"/>
    </source>
</evidence>
<dbReference type="PANTHER" id="PTHR11439:SF495">
    <property type="entry name" value="REVERSE TRANSCRIPTASE, RNA-DEPENDENT DNA POLYMERASE-RELATED"/>
    <property type="match status" value="1"/>
</dbReference>
<dbReference type="Pfam" id="PF07727">
    <property type="entry name" value="RVT_2"/>
    <property type="match status" value="1"/>
</dbReference>
<gene>
    <name evidence="4" type="ORF">Tci_010210</name>
</gene>
<dbReference type="InterPro" id="IPR043502">
    <property type="entry name" value="DNA/RNA_pol_sf"/>
</dbReference>
<dbReference type="EMBL" id="BKCJ010001027">
    <property type="protein sequence ID" value="GEU38232.1"/>
    <property type="molecule type" value="Genomic_DNA"/>
</dbReference>
<protein>
    <submittedName>
        <fullName evidence="4">Retrovirus-related Pol polyprotein from transposon TNT 1-94</fullName>
    </submittedName>
</protein>
<feature type="domain" description="Reverse transcriptase Ty1/copia-type" evidence="2">
    <location>
        <begin position="751"/>
        <end position="887"/>
    </location>
</feature>
<feature type="compositionally biased region" description="Low complexity" evidence="1">
    <location>
        <begin position="351"/>
        <end position="367"/>
    </location>
</feature>
<feature type="region of interest" description="Disordered" evidence="1">
    <location>
        <begin position="351"/>
        <end position="370"/>
    </location>
</feature>
<proteinExistence type="predicted"/>
<evidence type="ECO:0000259" key="3">
    <source>
        <dbReference type="Pfam" id="PF25597"/>
    </source>
</evidence>
<feature type="region of interest" description="Disordered" evidence="1">
    <location>
        <begin position="299"/>
        <end position="324"/>
    </location>
</feature>
<organism evidence="4">
    <name type="scientific">Tanacetum cinerariifolium</name>
    <name type="common">Dalmatian daisy</name>
    <name type="synonym">Chrysanthemum cinerariifolium</name>
    <dbReference type="NCBI Taxonomy" id="118510"/>
    <lineage>
        <taxon>Eukaryota</taxon>
        <taxon>Viridiplantae</taxon>
        <taxon>Streptophyta</taxon>
        <taxon>Embryophyta</taxon>
        <taxon>Tracheophyta</taxon>
        <taxon>Spermatophyta</taxon>
        <taxon>Magnoliopsida</taxon>
        <taxon>eudicotyledons</taxon>
        <taxon>Gunneridae</taxon>
        <taxon>Pentapetalae</taxon>
        <taxon>asterids</taxon>
        <taxon>campanulids</taxon>
        <taxon>Asterales</taxon>
        <taxon>Asteraceae</taxon>
        <taxon>Asteroideae</taxon>
        <taxon>Anthemideae</taxon>
        <taxon>Anthemidinae</taxon>
        <taxon>Tanacetum</taxon>
    </lineage>
</organism>
<accession>A0A6L2JNK8</accession>
<sequence length="1010" mass="113372">MDSDATHMIAASKVPMLKPREFKLWRVRIEQYIQMIDYALYDIIKNRNSIPKTQTVNNIETVIPPTTGIEKLQRKNEVKRKSTLMMGLPNEHQLKFNSFKDAKSLLAAIEKRSLPFEWGMHVVVWRNKPDLDTLNMDDLYNNLMVYEPEVKRISSSTNTQNIAFVSSSLNNSNSSNGFNTAQRVHTANGVNTASSQVNAASSLNTDILSDAVICAFLASQPNCTHFVNEDLEQIHHDDLEEMDLKAPRGHDNMSRDVTRKTMPVETPNSSAIVPCDGQGGYDWSDQAEEGPTNYALMAYSTPSASSSDSEQPLLPQPASPQSTATTAAVTLIPVTSTADTTNCYHLTTATTEHHTTTPSQQPSPSSPDATHRHRVHLYLLCLSNICILPIVLHHQGDYAYACLDGKPFGSFVNSDFNTLNVTSCKTSLLRGVTQPKQNTHRKREAQSKLTTLKNSYANKKVKTIWVKKVNTAKTTATINAAKEKAKHNVVKGKRGNVVKASTCWGNPHEHLQDKGVIDSGCSRHMIGNMSFLTDYKEIDGGYVVFEGNPKGWKITSKGKFDGKADEGFFVGYSLNSKTFRVFNSRTRIVEENIHVKFSENTLNHVDNEFQPLNNGAKRVDEDLSKENECNDKGVEDSTNSTNKVNTITSNINVTSSSRVNVVITNISIDLPPDPNMPSLEDIGIFKDSHDDEDVFSAEADFHNLDSTFQFSPILTTRIHKDHPLKQVIGDLHSAPQTRRMSKNLEEHGLHTQEDGIDYDEVFAPVAKIKAIRLFLAYASFKDFIVYQMEVKSAFLYGKIKEEVYVCQPPGCEDPEFLDKVYKVEKALYGLHQAPRACYETLFTYLLDNRFKRRQIDKTLFIKRNKGDILLVQVYVDDIIFGSTKMEMYIMFAVCACAIYQVTPKVSHLHDVKRIFRYLKGQPKLGLWYPKDSPFDLVAYTISDYVGETLDRKFTTGGCQFLGCRLILGSVKSRMWLQTPQLRLSTLLLQVAVVKVNAAIDAVKVSAVKYN</sequence>
<name>A0A6L2JNK8_TANCI</name>
<evidence type="ECO:0000259" key="2">
    <source>
        <dbReference type="Pfam" id="PF07727"/>
    </source>
</evidence>
<dbReference type="InterPro" id="IPR013103">
    <property type="entry name" value="RVT_2"/>
</dbReference>
<evidence type="ECO:0000313" key="4">
    <source>
        <dbReference type="EMBL" id="GEU38232.1"/>
    </source>
</evidence>
<feature type="compositionally biased region" description="Low complexity" evidence="1">
    <location>
        <begin position="300"/>
        <end position="313"/>
    </location>
</feature>